<name>A0A0F9U642_9ZZZZ</name>
<dbReference type="EMBL" id="LAZR01000142">
    <property type="protein sequence ID" value="KKN87084.1"/>
    <property type="molecule type" value="Genomic_DNA"/>
</dbReference>
<evidence type="ECO:0000256" key="1">
    <source>
        <dbReference type="SAM" id="Phobius"/>
    </source>
</evidence>
<keyword evidence="1" id="KW-0472">Membrane</keyword>
<dbReference type="AlphaFoldDB" id="A0A0F9U642"/>
<gene>
    <name evidence="2" type="ORF">LCGC14_0263540</name>
</gene>
<feature type="transmembrane region" description="Helical" evidence="1">
    <location>
        <begin position="14"/>
        <end position="36"/>
    </location>
</feature>
<feature type="transmembrane region" description="Helical" evidence="1">
    <location>
        <begin position="42"/>
        <end position="62"/>
    </location>
</feature>
<comment type="caution">
    <text evidence="2">The sequence shown here is derived from an EMBL/GenBank/DDBJ whole genome shotgun (WGS) entry which is preliminary data.</text>
</comment>
<accession>A0A0F9U642</accession>
<evidence type="ECO:0000313" key="2">
    <source>
        <dbReference type="EMBL" id="KKN87084.1"/>
    </source>
</evidence>
<sequence>MENNDRFKLNTRRWVALPVVAMATAAALFLVVYGAISEQLALATMGGTALFTELGAVTAFYFSKKINEE</sequence>
<proteinExistence type="predicted"/>
<protein>
    <submittedName>
        <fullName evidence="2">Uncharacterized protein</fullName>
    </submittedName>
</protein>
<reference evidence="2" key="1">
    <citation type="journal article" date="2015" name="Nature">
        <title>Complex archaea that bridge the gap between prokaryotes and eukaryotes.</title>
        <authorList>
            <person name="Spang A."/>
            <person name="Saw J.H."/>
            <person name="Jorgensen S.L."/>
            <person name="Zaremba-Niedzwiedzka K."/>
            <person name="Martijn J."/>
            <person name="Lind A.E."/>
            <person name="van Eijk R."/>
            <person name="Schleper C."/>
            <person name="Guy L."/>
            <person name="Ettema T.J."/>
        </authorList>
    </citation>
    <scope>NUCLEOTIDE SEQUENCE</scope>
</reference>
<organism evidence="2">
    <name type="scientific">marine sediment metagenome</name>
    <dbReference type="NCBI Taxonomy" id="412755"/>
    <lineage>
        <taxon>unclassified sequences</taxon>
        <taxon>metagenomes</taxon>
        <taxon>ecological metagenomes</taxon>
    </lineage>
</organism>
<keyword evidence="1" id="KW-0812">Transmembrane</keyword>
<keyword evidence="1" id="KW-1133">Transmembrane helix</keyword>